<dbReference type="RefSeq" id="WP_170851791.1">
    <property type="nucleotide sequence ID" value="NZ_CP067124.1"/>
</dbReference>
<keyword evidence="1" id="KW-0418">Kinase</keyword>
<keyword evidence="2" id="KW-1185">Reference proteome</keyword>
<dbReference type="GO" id="GO:0008671">
    <property type="term" value="F:2-dehydro-3-deoxygalactonokinase activity"/>
    <property type="evidence" value="ECO:0007669"/>
    <property type="project" value="InterPro"/>
</dbReference>
<keyword evidence="1" id="KW-0808">Transferase</keyword>
<proteinExistence type="predicted"/>
<dbReference type="STRING" id="34002.SAMN04489859_101070"/>
<dbReference type="Gene3D" id="3.30.420.310">
    <property type="entry name" value="2-keto-3-deoxy-galactonokinase, C-terminal domain"/>
    <property type="match status" value="1"/>
</dbReference>
<dbReference type="Proteomes" id="UP000199054">
    <property type="component" value="Unassembled WGS sequence"/>
</dbReference>
<dbReference type="InterPro" id="IPR007729">
    <property type="entry name" value="DGOK"/>
</dbReference>
<organism evidence="1 2">
    <name type="scientific">Paracoccus alcaliphilus</name>
    <dbReference type="NCBI Taxonomy" id="34002"/>
    <lineage>
        <taxon>Bacteria</taxon>
        <taxon>Pseudomonadati</taxon>
        <taxon>Pseudomonadota</taxon>
        <taxon>Alphaproteobacteria</taxon>
        <taxon>Rhodobacterales</taxon>
        <taxon>Paracoccaceae</taxon>
        <taxon>Paracoccus</taxon>
    </lineage>
</organism>
<evidence type="ECO:0000313" key="2">
    <source>
        <dbReference type="Proteomes" id="UP000199054"/>
    </source>
</evidence>
<dbReference type="Pfam" id="PF05035">
    <property type="entry name" value="DGOK"/>
    <property type="match status" value="1"/>
</dbReference>
<protein>
    <submittedName>
        <fullName evidence="1">2-dehydro-3-deoxygalactonokinase</fullName>
    </submittedName>
</protein>
<dbReference type="AlphaFoldDB" id="A0A1H8HSA5"/>
<dbReference type="InterPro" id="IPR042257">
    <property type="entry name" value="DGOK_C"/>
</dbReference>
<gene>
    <name evidence="1" type="ORF">SAMN04489859_101070</name>
</gene>
<accession>A0A1H8HSA5</accession>
<dbReference type="EMBL" id="FODE01000010">
    <property type="protein sequence ID" value="SEN58971.1"/>
    <property type="molecule type" value="Genomic_DNA"/>
</dbReference>
<sequence length="265" mass="27475">MSAVDWLAAWAGPAGLRLWVMSGASVIEGPEHVADLATARTRWPDLPMLLAAPADPAGGASSRPVPCPAALRLDRVADGGPLWRVAAVSQSDPPGLLAGELAPIAGLLAAHPQFDGVALLTGPRSHWVRISAGEICHFHSFLTGELLALLSPEATEGEGFAEALGDALSRPHRAYGQLAHLPTEGGHARRAGLLIGLELAAAKPYWLGQQVAILDGVPQQASLAGLYAQGLSLQGAHVLQPDAQAGFVAGMYAAWKALDGRDTIF</sequence>
<dbReference type="GO" id="GO:0034194">
    <property type="term" value="P:D-galactonate catabolic process"/>
    <property type="evidence" value="ECO:0007669"/>
    <property type="project" value="InterPro"/>
</dbReference>
<name>A0A1H8HSA5_9RHOB</name>
<evidence type="ECO:0000313" key="1">
    <source>
        <dbReference type="EMBL" id="SEN58971.1"/>
    </source>
</evidence>
<reference evidence="1 2" key="1">
    <citation type="submission" date="2016-10" db="EMBL/GenBank/DDBJ databases">
        <authorList>
            <person name="de Groot N.N."/>
        </authorList>
    </citation>
    <scope>NUCLEOTIDE SEQUENCE [LARGE SCALE GENOMIC DNA]</scope>
    <source>
        <strain evidence="1 2">DSM 8512</strain>
    </source>
</reference>